<comment type="caution">
    <text evidence="2">The sequence shown here is derived from an EMBL/GenBank/DDBJ whole genome shotgun (WGS) entry which is preliminary data.</text>
</comment>
<reference evidence="2 3" key="1">
    <citation type="submission" date="2024-08" db="EMBL/GenBank/DDBJ databases">
        <authorList>
            <person name="Cucini C."/>
            <person name="Frati F."/>
        </authorList>
    </citation>
    <scope>NUCLEOTIDE SEQUENCE [LARGE SCALE GENOMIC DNA]</scope>
</reference>
<organism evidence="2 3">
    <name type="scientific">Orchesella dallaii</name>
    <dbReference type="NCBI Taxonomy" id="48710"/>
    <lineage>
        <taxon>Eukaryota</taxon>
        <taxon>Metazoa</taxon>
        <taxon>Ecdysozoa</taxon>
        <taxon>Arthropoda</taxon>
        <taxon>Hexapoda</taxon>
        <taxon>Collembola</taxon>
        <taxon>Entomobryomorpha</taxon>
        <taxon>Entomobryoidea</taxon>
        <taxon>Orchesellidae</taxon>
        <taxon>Orchesellinae</taxon>
        <taxon>Orchesella</taxon>
    </lineage>
</organism>
<dbReference type="SUPFAM" id="SSF81383">
    <property type="entry name" value="F-box domain"/>
    <property type="match status" value="1"/>
</dbReference>
<protein>
    <recommendedName>
        <fullName evidence="1">F-box domain-containing protein</fullName>
    </recommendedName>
</protein>
<dbReference type="Pfam" id="PF00646">
    <property type="entry name" value="F-box"/>
    <property type="match status" value="1"/>
</dbReference>
<evidence type="ECO:0000259" key="1">
    <source>
        <dbReference type="PROSITE" id="PS50181"/>
    </source>
</evidence>
<dbReference type="InterPro" id="IPR036047">
    <property type="entry name" value="F-box-like_dom_sf"/>
</dbReference>
<feature type="domain" description="F-box" evidence="1">
    <location>
        <begin position="1"/>
        <end position="48"/>
    </location>
</feature>
<dbReference type="Gene3D" id="3.80.10.10">
    <property type="entry name" value="Ribonuclease Inhibitor"/>
    <property type="match status" value="1"/>
</dbReference>
<gene>
    <name evidence="2" type="ORF">ODALV1_LOCUS12763</name>
</gene>
<dbReference type="SUPFAM" id="SSF52047">
    <property type="entry name" value="RNI-like"/>
    <property type="match status" value="1"/>
</dbReference>
<dbReference type="InterPro" id="IPR001810">
    <property type="entry name" value="F-box_dom"/>
</dbReference>
<dbReference type="EMBL" id="CAXLJM020000039">
    <property type="protein sequence ID" value="CAL8107756.1"/>
    <property type="molecule type" value="Genomic_DNA"/>
</dbReference>
<name>A0ABP1QLY2_9HEXA</name>
<dbReference type="SMART" id="SM00256">
    <property type="entry name" value="FBOX"/>
    <property type="match status" value="1"/>
</dbReference>
<evidence type="ECO:0000313" key="2">
    <source>
        <dbReference type="EMBL" id="CAL8107756.1"/>
    </source>
</evidence>
<keyword evidence="3" id="KW-1185">Reference proteome</keyword>
<dbReference type="Proteomes" id="UP001642540">
    <property type="component" value="Unassembled WGS sequence"/>
</dbReference>
<sequence>MTTLKMLPNEILCNIMGMLSTREKFKARVVCRDWRNVVDEIVPFYGVIICNENHDEVALRFGKRRVLSLEFSCFHGYTRNSIPIKNLSFLKRVVLLQNIHVNALVDLVTRADKLVELEVRNGHNSHFHDKDKTAALLPALRKIKKLILPKYDLGTQILLFNSWKHIIQSEMSKLQHLEIDVLPFNSNYPNFFELITLKPHLCDFMVQIEGRIEAYPTFRKVIAVWNAEYHNSEGLRKLKLMGEASYFLRKQPQQWKTLLANQNNLEELQLYDFYVPRPFYDGYNMSLIEPVLTKSMETLHTIWLDISWGYDRREPRGDVDVEIFAHLPKLRELHLTVREIRYAVMHGEEIDYLRGIKNCSTVISPSLCKLVLHGFEFSTEEVNDCIKELVKLDLEKVDFYHSRMPEISTVWEEFSSQARKMGLKNDVQTNSLYLPAEFIGVEFHLKHRKTSTC</sequence>
<dbReference type="InterPro" id="IPR032675">
    <property type="entry name" value="LRR_dom_sf"/>
</dbReference>
<dbReference type="PROSITE" id="PS50181">
    <property type="entry name" value="FBOX"/>
    <property type="match status" value="1"/>
</dbReference>
<evidence type="ECO:0000313" key="3">
    <source>
        <dbReference type="Proteomes" id="UP001642540"/>
    </source>
</evidence>
<accession>A0ABP1QLY2</accession>
<proteinExistence type="predicted"/>
<dbReference type="Gene3D" id="1.20.1280.50">
    <property type="match status" value="1"/>
</dbReference>
<dbReference type="CDD" id="cd22150">
    <property type="entry name" value="F-box_CeFBXA-like"/>
    <property type="match status" value="1"/>
</dbReference>